<reference evidence="2" key="1">
    <citation type="submission" date="2018-05" db="EMBL/GenBank/DDBJ databases">
        <title>Leptospira yasudae sp. nov. and Leptospira stimsonii sp. nov., two pathogenic species of the genus Leptospira isolated from environmental sources.</title>
        <authorList>
            <person name="Casanovas-Massana A."/>
            <person name="Hamond C."/>
            <person name="Santos L.A."/>
            <person name="Hacker K.P."/>
            <person name="Balassiano I."/>
            <person name="Medeiros M.A."/>
            <person name="Reis M.G."/>
            <person name="Ko A.I."/>
            <person name="Wunder E.A."/>
        </authorList>
    </citation>
    <scope>NUCLEOTIDE SEQUENCE [LARGE SCALE GENOMIC DNA]</scope>
    <source>
        <strain evidence="2">Yale</strain>
    </source>
</reference>
<evidence type="ECO:0000313" key="1">
    <source>
        <dbReference type="EMBL" id="RHX89323.1"/>
    </source>
</evidence>
<comment type="caution">
    <text evidence="1">The sequence shown here is derived from an EMBL/GenBank/DDBJ whole genome shotgun (WGS) entry which is preliminary data.</text>
</comment>
<organism evidence="1 2">
    <name type="scientific">Leptospira stimsonii</name>
    <dbReference type="NCBI Taxonomy" id="2202203"/>
    <lineage>
        <taxon>Bacteria</taxon>
        <taxon>Pseudomonadati</taxon>
        <taxon>Spirochaetota</taxon>
        <taxon>Spirochaetia</taxon>
        <taxon>Leptospirales</taxon>
        <taxon>Leptospiraceae</taxon>
        <taxon>Leptospira</taxon>
    </lineage>
</organism>
<accession>A0A396Z5A4</accession>
<dbReference type="AlphaFoldDB" id="A0A396Z5A4"/>
<protein>
    <submittedName>
        <fullName evidence="1">Uncharacterized protein</fullName>
    </submittedName>
</protein>
<sequence length="80" mass="9079">MGLRDRLSAVKLAGPILPTNEFFEKTTCKRTLSPSEIKLRKDFDFAGKQKVGTHTFRTVFQKDPIPNSPDLLELPLRSFS</sequence>
<dbReference type="Proteomes" id="UP000265798">
    <property type="component" value="Unassembled WGS sequence"/>
</dbReference>
<proteinExistence type="predicted"/>
<dbReference type="EMBL" id="QHCT01000004">
    <property type="protein sequence ID" value="RHX89323.1"/>
    <property type="molecule type" value="Genomic_DNA"/>
</dbReference>
<evidence type="ECO:0000313" key="2">
    <source>
        <dbReference type="Proteomes" id="UP000265798"/>
    </source>
</evidence>
<gene>
    <name evidence="1" type="ORF">DLM75_15910</name>
</gene>
<name>A0A396Z5A4_9LEPT</name>